<dbReference type="InterPro" id="IPR050071">
    <property type="entry name" value="Dehydroquinate_synthase"/>
</dbReference>
<reference evidence="20" key="1">
    <citation type="submission" date="2018-06" db="EMBL/GenBank/DDBJ databases">
        <authorList>
            <person name="Zhirakovskaya E."/>
        </authorList>
    </citation>
    <scope>NUCLEOTIDE SEQUENCE</scope>
</reference>
<keyword evidence="17" id="KW-0170">Cobalt</keyword>
<evidence type="ECO:0000256" key="15">
    <source>
        <dbReference type="ARBA" id="ARBA00023141"/>
    </source>
</evidence>
<comment type="similarity">
    <text evidence="6">Belongs to the sugar phosphate cyclases superfamily. Dehydroquinate synthase family.</text>
</comment>
<comment type="pathway">
    <text evidence="5">Metabolic intermediate biosynthesis; chorismate biosynthesis; chorismate from D-erythrose 4-phosphate and phosphoenolpyruvate: step 2/7.</text>
</comment>
<evidence type="ECO:0000256" key="12">
    <source>
        <dbReference type="ARBA" id="ARBA00022741"/>
    </source>
</evidence>
<evidence type="ECO:0000256" key="4">
    <source>
        <dbReference type="ARBA" id="ARBA00004496"/>
    </source>
</evidence>
<proteinExistence type="inferred from homology"/>
<dbReference type="GO" id="GO:0008652">
    <property type="term" value="P:amino acid biosynthetic process"/>
    <property type="evidence" value="ECO:0007669"/>
    <property type="project" value="UniProtKB-KW"/>
</dbReference>
<dbReference type="GO" id="GO:0000166">
    <property type="term" value="F:nucleotide binding"/>
    <property type="evidence" value="ECO:0007669"/>
    <property type="project" value="UniProtKB-KW"/>
</dbReference>
<evidence type="ECO:0000256" key="17">
    <source>
        <dbReference type="ARBA" id="ARBA00023285"/>
    </source>
</evidence>
<protein>
    <recommendedName>
        <fullName evidence="8">3-dehydroquinate synthase</fullName>
        <ecNumber evidence="7">4.2.3.4</ecNumber>
    </recommendedName>
</protein>
<dbReference type="EMBL" id="UOFW01000244">
    <property type="protein sequence ID" value="VAX08718.1"/>
    <property type="molecule type" value="Genomic_DNA"/>
</dbReference>
<feature type="domain" description="3-dehydroquinate synthase N-terminal" evidence="18">
    <location>
        <begin position="69"/>
        <end position="180"/>
    </location>
</feature>
<comment type="cofactor">
    <cofactor evidence="3">
        <name>Co(2+)</name>
        <dbReference type="ChEBI" id="CHEBI:48828"/>
    </cofactor>
</comment>
<dbReference type="PIRSF" id="PIRSF001455">
    <property type="entry name" value="DHQ_synth"/>
    <property type="match status" value="1"/>
</dbReference>
<dbReference type="GO" id="GO:0003856">
    <property type="term" value="F:3-dehydroquinate synthase activity"/>
    <property type="evidence" value="ECO:0007669"/>
    <property type="project" value="UniProtKB-EC"/>
</dbReference>
<comment type="subcellular location">
    <subcellularLocation>
        <location evidence="4">Cytoplasm</location>
    </subcellularLocation>
</comment>
<keyword evidence="16 20" id="KW-0456">Lyase</keyword>
<keyword evidence="11" id="KW-0479">Metal-binding</keyword>
<evidence type="ECO:0000256" key="16">
    <source>
        <dbReference type="ARBA" id="ARBA00023239"/>
    </source>
</evidence>
<evidence type="ECO:0000256" key="1">
    <source>
        <dbReference type="ARBA" id="ARBA00001393"/>
    </source>
</evidence>
<keyword evidence="10" id="KW-0028">Amino-acid biosynthesis</keyword>
<comment type="catalytic activity">
    <reaction evidence="1">
        <text>7-phospho-2-dehydro-3-deoxy-D-arabino-heptonate = 3-dehydroquinate + phosphate</text>
        <dbReference type="Rhea" id="RHEA:21968"/>
        <dbReference type="ChEBI" id="CHEBI:32364"/>
        <dbReference type="ChEBI" id="CHEBI:43474"/>
        <dbReference type="ChEBI" id="CHEBI:58394"/>
        <dbReference type="EC" id="4.2.3.4"/>
    </reaction>
</comment>
<organism evidence="20">
    <name type="scientific">hydrothermal vent metagenome</name>
    <dbReference type="NCBI Taxonomy" id="652676"/>
    <lineage>
        <taxon>unclassified sequences</taxon>
        <taxon>metagenomes</taxon>
        <taxon>ecological metagenomes</taxon>
    </lineage>
</organism>
<dbReference type="InterPro" id="IPR030963">
    <property type="entry name" value="DHQ_synth_fam"/>
</dbReference>
<dbReference type="CDD" id="cd08195">
    <property type="entry name" value="DHQS"/>
    <property type="match status" value="1"/>
</dbReference>
<evidence type="ECO:0000256" key="7">
    <source>
        <dbReference type="ARBA" id="ARBA00013031"/>
    </source>
</evidence>
<evidence type="ECO:0000256" key="14">
    <source>
        <dbReference type="ARBA" id="ARBA00023027"/>
    </source>
</evidence>
<keyword evidence="9" id="KW-0963">Cytoplasm</keyword>
<keyword evidence="14" id="KW-0520">NAD</keyword>
<dbReference type="InterPro" id="IPR016037">
    <property type="entry name" value="DHQ_synth_AroB"/>
</dbReference>
<dbReference type="Pfam" id="PF01761">
    <property type="entry name" value="DHQ_synthase"/>
    <property type="match status" value="1"/>
</dbReference>
<evidence type="ECO:0000256" key="3">
    <source>
        <dbReference type="ARBA" id="ARBA00001941"/>
    </source>
</evidence>
<comment type="cofactor">
    <cofactor evidence="2">
        <name>NAD(+)</name>
        <dbReference type="ChEBI" id="CHEBI:57540"/>
    </cofactor>
</comment>
<evidence type="ECO:0000256" key="10">
    <source>
        <dbReference type="ARBA" id="ARBA00022605"/>
    </source>
</evidence>
<dbReference type="NCBIfam" id="TIGR01357">
    <property type="entry name" value="aroB"/>
    <property type="match status" value="1"/>
</dbReference>
<evidence type="ECO:0000256" key="9">
    <source>
        <dbReference type="ARBA" id="ARBA00022490"/>
    </source>
</evidence>
<dbReference type="Gene3D" id="3.40.50.1970">
    <property type="match status" value="1"/>
</dbReference>
<dbReference type="PANTHER" id="PTHR43622">
    <property type="entry name" value="3-DEHYDROQUINATE SYNTHASE"/>
    <property type="match status" value="1"/>
</dbReference>
<name>A0A3B1BBD6_9ZZZZ</name>
<dbReference type="InterPro" id="IPR030960">
    <property type="entry name" value="DHQS/DOIS_N"/>
</dbReference>
<evidence type="ECO:0000256" key="11">
    <source>
        <dbReference type="ARBA" id="ARBA00022723"/>
    </source>
</evidence>
<dbReference type="Pfam" id="PF24621">
    <property type="entry name" value="DHQS_C"/>
    <property type="match status" value="1"/>
</dbReference>
<gene>
    <name evidence="20" type="ORF">MNBD_ALPHA03-257</name>
</gene>
<evidence type="ECO:0000259" key="19">
    <source>
        <dbReference type="Pfam" id="PF24621"/>
    </source>
</evidence>
<feature type="domain" description="3-dehydroquinate synthase C-terminal" evidence="19">
    <location>
        <begin position="183"/>
        <end position="336"/>
    </location>
</feature>
<keyword evidence="13" id="KW-0862">Zinc</keyword>
<dbReference type="FunFam" id="3.40.50.1970:FF:000001">
    <property type="entry name" value="3-dehydroquinate synthase"/>
    <property type="match status" value="1"/>
</dbReference>
<evidence type="ECO:0000256" key="13">
    <source>
        <dbReference type="ARBA" id="ARBA00022833"/>
    </source>
</evidence>
<keyword evidence="15" id="KW-0057">Aromatic amino acid biosynthesis</keyword>
<evidence type="ECO:0000256" key="8">
    <source>
        <dbReference type="ARBA" id="ARBA00017684"/>
    </source>
</evidence>
<dbReference type="GO" id="GO:0046872">
    <property type="term" value="F:metal ion binding"/>
    <property type="evidence" value="ECO:0007669"/>
    <property type="project" value="UniProtKB-KW"/>
</dbReference>
<keyword evidence="12" id="KW-0547">Nucleotide-binding</keyword>
<dbReference type="HAMAP" id="MF_00110">
    <property type="entry name" value="DHQ_synthase"/>
    <property type="match status" value="1"/>
</dbReference>
<dbReference type="GO" id="GO:0005737">
    <property type="term" value="C:cytoplasm"/>
    <property type="evidence" value="ECO:0007669"/>
    <property type="project" value="UniProtKB-SubCell"/>
</dbReference>
<dbReference type="EC" id="4.2.3.4" evidence="7"/>
<dbReference type="Gene3D" id="1.20.1090.10">
    <property type="entry name" value="Dehydroquinate synthase-like - alpha domain"/>
    <property type="match status" value="1"/>
</dbReference>
<dbReference type="GO" id="GO:0009073">
    <property type="term" value="P:aromatic amino acid family biosynthetic process"/>
    <property type="evidence" value="ECO:0007669"/>
    <property type="project" value="UniProtKB-KW"/>
</dbReference>
<evidence type="ECO:0000256" key="6">
    <source>
        <dbReference type="ARBA" id="ARBA00005412"/>
    </source>
</evidence>
<dbReference type="PANTHER" id="PTHR43622:SF7">
    <property type="entry name" value="3-DEHYDROQUINATE SYNTHASE, CHLOROPLASTIC"/>
    <property type="match status" value="1"/>
</dbReference>
<dbReference type="InterPro" id="IPR056179">
    <property type="entry name" value="DHQS_C"/>
</dbReference>
<evidence type="ECO:0000259" key="18">
    <source>
        <dbReference type="Pfam" id="PF01761"/>
    </source>
</evidence>
<accession>A0A3B1BBD6</accession>
<dbReference type="SUPFAM" id="SSF56796">
    <property type="entry name" value="Dehydroquinate synthase-like"/>
    <property type="match status" value="1"/>
</dbReference>
<evidence type="ECO:0000256" key="5">
    <source>
        <dbReference type="ARBA" id="ARBA00004661"/>
    </source>
</evidence>
<sequence>MTQKITVSLESHSYDILVGEGLLDQAGALIAPLLPRLKTVVITDENVAKHQLPRLEKSLVSANIEFDTIIMPAGEASKSFHHLEHLLDQLLSLKLERNDIIVAFGGGVIGDLVGFAASIYMRGIDFIQIPTTLLAQVDSSVGGKTGINSSRGKNLVGSFHQPCLVLTDVSSLNSLPKRQLLAGYAEVVKYGLIDDATFFSWLEKNGQKIISGDPEARREAIVKSCQAKARVVAEDEKERGNRALLNLGHTFGHALEAEAGYSDLLFHGEAVAIGMVMAFNLSVKMGLCSKEDAERLQQHLEEMSLPTRISKTDHPISQVKMTAERLYGHVLQDKKKSDGRVNFVIVSGIGKAFLSNDINPEDVKKIFLSALQGNNN</sequence>
<dbReference type="AlphaFoldDB" id="A0A3B1BBD6"/>
<evidence type="ECO:0000256" key="2">
    <source>
        <dbReference type="ARBA" id="ARBA00001911"/>
    </source>
</evidence>
<evidence type="ECO:0000313" key="20">
    <source>
        <dbReference type="EMBL" id="VAX08718.1"/>
    </source>
</evidence>